<keyword evidence="3" id="KW-1185">Reference proteome</keyword>
<evidence type="ECO:0000313" key="2">
    <source>
        <dbReference type="EMBL" id="KAK4182659.1"/>
    </source>
</evidence>
<dbReference type="AlphaFoldDB" id="A0AAN6WID2"/>
<proteinExistence type="predicted"/>
<organism evidence="2 3">
    <name type="scientific">Podospora australis</name>
    <dbReference type="NCBI Taxonomy" id="1536484"/>
    <lineage>
        <taxon>Eukaryota</taxon>
        <taxon>Fungi</taxon>
        <taxon>Dikarya</taxon>
        <taxon>Ascomycota</taxon>
        <taxon>Pezizomycotina</taxon>
        <taxon>Sordariomycetes</taxon>
        <taxon>Sordariomycetidae</taxon>
        <taxon>Sordariales</taxon>
        <taxon>Podosporaceae</taxon>
        <taxon>Podospora</taxon>
    </lineage>
</organism>
<protein>
    <submittedName>
        <fullName evidence="2">Uncharacterized protein</fullName>
    </submittedName>
</protein>
<dbReference type="Proteomes" id="UP001302126">
    <property type="component" value="Unassembled WGS sequence"/>
</dbReference>
<evidence type="ECO:0000313" key="3">
    <source>
        <dbReference type="Proteomes" id="UP001302126"/>
    </source>
</evidence>
<accession>A0AAN6WID2</accession>
<sequence length="423" mass="46576">MPKTRAFLFESLAELQMLGKFSQRFSVLDELSRIADSLLQDTEAPTILTATSGSYLLQEIYRMPHQAGRNPLNYLKSFIDTSLQTTQSTMMRLEGYPAARVQLLKTQEALKAVREGHIDVVKNSVAKGGVVGIKSSSRFFALERNSVLCDLLLHILRVDMQSTGLLVEQSLGGIAAAVHLAHSFKLVGSIIDFGRLGRLATQQGPDAFYFGQPPTKVEDVLKSYALSIGTSISTLAKQSRGMKKGVSVGQRAKSLIDRAPFARSLQQVIQDPHGRFTLRHENLLGLLKKNIPEHPFISALSNREQNSVTLLKAMMAGVSSEHVSLTFDYLQTQRVAWDGLDAVWDVVRPANRRETGVPSSEEVVGVLFGPSKGGLRRLPRRSRTRSRPREPSSVLTIRSILPDARRYGATGTGDQRTSSLGHT</sequence>
<comment type="caution">
    <text evidence="2">The sequence shown here is derived from an EMBL/GenBank/DDBJ whole genome shotgun (WGS) entry which is preliminary data.</text>
</comment>
<reference evidence="2" key="1">
    <citation type="journal article" date="2023" name="Mol. Phylogenet. Evol.">
        <title>Genome-scale phylogeny and comparative genomics of the fungal order Sordariales.</title>
        <authorList>
            <person name="Hensen N."/>
            <person name="Bonometti L."/>
            <person name="Westerberg I."/>
            <person name="Brannstrom I.O."/>
            <person name="Guillou S."/>
            <person name="Cros-Aarteil S."/>
            <person name="Calhoun S."/>
            <person name="Haridas S."/>
            <person name="Kuo A."/>
            <person name="Mondo S."/>
            <person name="Pangilinan J."/>
            <person name="Riley R."/>
            <person name="LaButti K."/>
            <person name="Andreopoulos B."/>
            <person name="Lipzen A."/>
            <person name="Chen C."/>
            <person name="Yan M."/>
            <person name="Daum C."/>
            <person name="Ng V."/>
            <person name="Clum A."/>
            <person name="Steindorff A."/>
            <person name="Ohm R.A."/>
            <person name="Martin F."/>
            <person name="Silar P."/>
            <person name="Natvig D.O."/>
            <person name="Lalanne C."/>
            <person name="Gautier V."/>
            <person name="Ament-Velasquez S.L."/>
            <person name="Kruys A."/>
            <person name="Hutchinson M.I."/>
            <person name="Powell A.J."/>
            <person name="Barry K."/>
            <person name="Miller A.N."/>
            <person name="Grigoriev I.V."/>
            <person name="Debuchy R."/>
            <person name="Gladieux P."/>
            <person name="Hiltunen Thoren M."/>
            <person name="Johannesson H."/>
        </authorList>
    </citation>
    <scope>NUCLEOTIDE SEQUENCE</scope>
    <source>
        <strain evidence="2">PSN309</strain>
    </source>
</reference>
<name>A0AAN6WID2_9PEZI</name>
<dbReference type="EMBL" id="MU864627">
    <property type="protein sequence ID" value="KAK4182659.1"/>
    <property type="molecule type" value="Genomic_DNA"/>
</dbReference>
<feature type="region of interest" description="Disordered" evidence="1">
    <location>
        <begin position="373"/>
        <end position="394"/>
    </location>
</feature>
<gene>
    <name evidence="2" type="ORF">QBC35DRAFT_478876</name>
</gene>
<feature type="compositionally biased region" description="Basic residues" evidence="1">
    <location>
        <begin position="374"/>
        <end position="386"/>
    </location>
</feature>
<evidence type="ECO:0000256" key="1">
    <source>
        <dbReference type="SAM" id="MobiDB-lite"/>
    </source>
</evidence>
<reference evidence="2" key="2">
    <citation type="submission" date="2023-05" db="EMBL/GenBank/DDBJ databases">
        <authorList>
            <consortium name="Lawrence Berkeley National Laboratory"/>
            <person name="Steindorff A."/>
            <person name="Hensen N."/>
            <person name="Bonometti L."/>
            <person name="Westerberg I."/>
            <person name="Brannstrom I.O."/>
            <person name="Guillou S."/>
            <person name="Cros-Aarteil S."/>
            <person name="Calhoun S."/>
            <person name="Haridas S."/>
            <person name="Kuo A."/>
            <person name="Mondo S."/>
            <person name="Pangilinan J."/>
            <person name="Riley R."/>
            <person name="Labutti K."/>
            <person name="Andreopoulos B."/>
            <person name="Lipzen A."/>
            <person name="Chen C."/>
            <person name="Yanf M."/>
            <person name="Daum C."/>
            <person name="Ng V."/>
            <person name="Clum A."/>
            <person name="Ohm R."/>
            <person name="Martin F."/>
            <person name="Silar P."/>
            <person name="Natvig D."/>
            <person name="Lalanne C."/>
            <person name="Gautier V."/>
            <person name="Ament-Velasquez S.L."/>
            <person name="Kruys A."/>
            <person name="Hutchinson M.I."/>
            <person name="Powell A.J."/>
            <person name="Barry K."/>
            <person name="Miller A.N."/>
            <person name="Grigoriev I.V."/>
            <person name="Debuchy R."/>
            <person name="Gladieux P."/>
            <person name="Thoren M.H."/>
            <person name="Johannesson H."/>
        </authorList>
    </citation>
    <scope>NUCLEOTIDE SEQUENCE</scope>
    <source>
        <strain evidence="2">PSN309</strain>
    </source>
</reference>